<comment type="caution">
    <text evidence="2">The sequence shown here is derived from an EMBL/GenBank/DDBJ whole genome shotgun (WGS) entry which is preliminary data.</text>
</comment>
<sequence length="88" mass="9437">MGNGWKKNAGNPEILRYVRGNDDDKHGGGPLNHGIHAPSNTNDPTDSPLSCINYKIPYSPTKTTLTTQSAIYTTVLVPSRSLAGSKLN</sequence>
<evidence type="ECO:0000256" key="1">
    <source>
        <dbReference type="SAM" id="MobiDB-lite"/>
    </source>
</evidence>
<evidence type="ECO:0000313" key="3">
    <source>
        <dbReference type="Proteomes" id="UP000762676"/>
    </source>
</evidence>
<name>A0AAV4G0G7_9GAST</name>
<dbReference type="EMBL" id="BMAT01008128">
    <property type="protein sequence ID" value="GFR78408.1"/>
    <property type="molecule type" value="Genomic_DNA"/>
</dbReference>
<reference evidence="2 3" key="1">
    <citation type="journal article" date="2021" name="Elife">
        <title>Chloroplast acquisition without the gene transfer in kleptoplastic sea slugs, Plakobranchus ocellatus.</title>
        <authorList>
            <person name="Maeda T."/>
            <person name="Takahashi S."/>
            <person name="Yoshida T."/>
            <person name="Shimamura S."/>
            <person name="Takaki Y."/>
            <person name="Nagai Y."/>
            <person name="Toyoda A."/>
            <person name="Suzuki Y."/>
            <person name="Arimoto A."/>
            <person name="Ishii H."/>
            <person name="Satoh N."/>
            <person name="Nishiyama T."/>
            <person name="Hasebe M."/>
            <person name="Maruyama T."/>
            <person name="Minagawa J."/>
            <person name="Obokata J."/>
            <person name="Shigenobu S."/>
        </authorList>
    </citation>
    <scope>NUCLEOTIDE SEQUENCE [LARGE SCALE GENOMIC DNA]</scope>
</reference>
<organism evidence="2 3">
    <name type="scientific">Elysia marginata</name>
    <dbReference type="NCBI Taxonomy" id="1093978"/>
    <lineage>
        <taxon>Eukaryota</taxon>
        <taxon>Metazoa</taxon>
        <taxon>Spiralia</taxon>
        <taxon>Lophotrochozoa</taxon>
        <taxon>Mollusca</taxon>
        <taxon>Gastropoda</taxon>
        <taxon>Heterobranchia</taxon>
        <taxon>Euthyneura</taxon>
        <taxon>Panpulmonata</taxon>
        <taxon>Sacoglossa</taxon>
        <taxon>Placobranchoidea</taxon>
        <taxon>Plakobranchidae</taxon>
        <taxon>Elysia</taxon>
    </lineage>
</organism>
<proteinExistence type="predicted"/>
<protein>
    <submittedName>
        <fullName evidence="2">Uncharacterized protein</fullName>
    </submittedName>
</protein>
<evidence type="ECO:0000313" key="2">
    <source>
        <dbReference type="EMBL" id="GFR78408.1"/>
    </source>
</evidence>
<feature type="compositionally biased region" description="Polar residues" evidence="1">
    <location>
        <begin position="38"/>
        <end position="48"/>
    </location>
</feature>
<feature type="region of interest" description="Disordered" evidence="1">
    <location>
        <begin position="1"/>
        <end position="48"/>
    </location>
</feature>
<keyword evidence="3" id="KW-1185">Reference proteome</keyword>
<dbReference type="Proteomes" id="UP000762676">
    <property type="component" value="Unassembled WGS sequence"/>
</dbReference>
<accession>A0AAV4G0G7</accession>
<dbReference type="AlphaFoldDB" id="A0AAV4G0G7"/>
<gene>
    <name evidence="2" type="ORF">ElyMa_003993200</name>
</gene>